<evidence type="ECO:0000313" key="2">
    <source>
        <dbReference type="Proteomes" id="UP000062317"/>
    </source>
</evidence>
<dbReference type="EMBL" id="LPEQ01000009">
    <property type="protein sequence ID" value="KVV57953.1"/>
    <property type="molecule type" value="Genomic_DNA"/>
</dbReference>
<gene>
    <name evidence="1" type="ORF">WT27_23780</name>
</gene>
<dbReference type="InterPro" id="IPR010982">
    <property type="entry name" value="Lambda_DNA-bd_dom_sf"/>
</dbReference>
<name>A0A119DTD0_9BURK</name>
<dbReference type="Proteomes" id="UP000062317">
    <property type="component" value="Unassembled WGS sequence"/>
</dbReference>
<organism evidence="1 2">
    <name type="scientific">Burkholderia territorii</name>
    <dbReference type="NCBI Taxonomy" id="1503055"/>
    <lineage>
        <taxon>Bacteria</taxon>
        <taxon>Pseudomonadati</taxon>
        <taxon>Pseudomonadota</taxon>
        <taxon>Betaproteobacteria</taxon>
        <taxon>Burkholderiales</taxon>
        <taxon>Burkholderiaceae</taxon>
        <taxon>Burkholderia</taxon>
        <taxon>Burkholderia cepacia complex</taxon>
    </lineage>
</organism>
<proteinExistence type="predicted"/>
<dbReference type="Gene3D" id="1.10.260.40">
    <property type="entry name" value="lambda repressor-like DNA-binding domains"/>
    <property type="match status" value="1"/>
</dbReference>
<accession>A0A119DTD0</accession>
<dbReference type="Pfam" id="PF15943">
    <property type="entry name" value="YdaS_toxin"/>
    <property type="match status" value="1"/>
</dbReference>
<dbReference type="SUPFAM" id="SSF47413">
    <property type="entry name" value="lambda repressor-like DNA-binding domains"/>
    <property type="match status" value="1"/>
</dbReference>
<comment type="caution">
    <text evidence="1">The sequence shown here is derived from an EMBL/GenBank/DDBJ whole genome shotgun (WGS) entry which is preliminary data.</text>
</comment>
<reference evidence="1 2" key="1">
    <citation type="submission" date="2015-11" db="EMBL/GenBank/DDBJ databases">
        <title>Expanding the genomic diversity of Burkholderia species for the development of highly accurate diagnostics.</title>
        <authorList>
            <person name="Sahl J."/>
            <person name="Keim P."/>
            <person name="Wagner D."/>
        </authorList>
    </citation>
    <scope>NUCLEOTIDE SEQUENCE [LARGE SCALE GENOMIC DNA]</scope>
    <source>
        <strain evidence="1 2">MSMB1301WGS</strain>
    </source>
</reference>
<keyword evidence="2" id="KW-1185">Reference proteome</keyword>
<dbReference type="AlphaFoldDB" id="A0A119DTD0"/>
<dbReference type="GO" id="GO:0003677">
    <property type="term" value="F:DNA binding"/>
    <property type="evidence" value="ECO:0007669"/>
    <property type="project" value="InterPro"/>
</dbReference>
<dbReference type="RefSeq" id="WP_060103055.1">
    <property type="nucleotide sequence ID" value="NZ_LPEQ01000009.1"/>
</dbReference>
<evidence type="ECO:0000313" key="1">
    <source>
        <dbReference type="EMBL" id="KVV57953.1"/>
    </source>
</evidence>
<dbReference type="InterPro" id="IPR031856">
    <property type="entry name" value="YdaS_toxin-like"/>
</dbReference>
<protein>
    <submittedName>
        <fullName evidence="1">Uncharacterized protein</fullName>
    </submittedName>
</protein>
<sequence length="100" mass="10821">MDEDVLTSGRQAELRAAVKLAGGASAIAEHLGLSRGAIYDFIRRGNFSPEHCPEIEKFSGGKVMCEVLNTSVDWAYLRSAARAVEEAPHHPHPEAAQIHA</sequence>